<dbReference type="InterPro" id="IPR054844">
    <property type="entry name" value="TransRegBhcR"/>
</dbReference>
<dbReference type="InterPro" id="IPR050707">
    <property type="entry name" value="HTH_MetabolicPath_Reg"/>
</dbReference>
<organism evidence="7 8">
    <name type="scientific">Nitratireductor thuwali</name>
    <dbReference type="NCBI Taxonomy" id="2267699"/>
    <lineage>
        <taxon>Bacteria</taxon>
        <taxon>Pseudomonadati</taxon>
        <taxon>Pseudomonadota</taxon>
        <taxon>Alphaproteobacteria</taxon>
        <taxon>Hyphomicrobiales</taxon>
        <taxon>Phyllobacteriaceae</taxon>
        <taxon>Nitratireductor</taxon>
    </lineage>
</organism>
<evidence type="ECO:0000256" key="1">
    <source>
        <dbReference type="ARBA" id="ARBA00023015"/>
    </source>
</evidence>
<keyword evidence="2" id="KW-0238">DNA-binding</keyword>
<feature type="domain" description="HTH iclR-type" evidence="5">
    <location>
        <begin position="24"/>
        <end position="85"/>
    </location>
</feature>
<dbReference type="PANTHER" id="PTHR30136">
    <property type="entry name" value="HELIX-TURN-HELIX TRANSCRIPTIONAL REGULATOR, ICLR FAMILY"/>
    <property type="match status" value="1"/>
</dbReference>
<dbReference type="SUPFAM" id="SSF55781">
    <property type="entry name" value="GAF domain-like"/>
    <property type="match status" value="1"/>
</dbReference>
<dbReference type="Pfam" id="PF01614">
    <property type="entry name" value="IclR_C"/>
    <property type="match status" value="1"/>
</dbReference>
<dbReference type="Proteomes" id="UP001342418">
    <property type="component" value="Chromosome"/>
</dbReference>
<name>A0ABY5MES8_9HYPH</name>
<dbReference type="Gene3D" id="3.30.450.40">
    <property type="match status" value="1"/>
</dbReference>
<dbReference type="SMART" id="SM00346">
    <property type="entry name" value="HTH_ICLR"/>
    <property type="match status" value="1"/>
</dbReference>
<feature type="region of interest" description="Disordered" evidence="4">
    <location>
        <begin position="1"/>
        <end position="20"/>
    </location>
</feature>
<keyword evidence="8" id="KW-1185">Reference proteome</keyword>
<accession>A0ABY5MES8</accession>
<feature type="compositionally biased region" description="Basic residues" evidence="4">
    <location>
        <begin position="1"/>
        <end position="14"/>
    </location>
</feature>
<dbReference type="PROSITE" id="PS51077">
    <property type="entry name" value="HTH_ICLR"/>
    <property type="match status" value="1"/>
</dbReference>
<dbReference type="InterPro" id="IPR005471">
    <property type="entry name" value="Tscrpt_reg_IclR_N"/>
</dbReference>
<dbReference type="Pfam" id="PF09339">
    <property type="entry name" value="HTH_IclR"/>
    <property type="match status" value="1"/>
</dbReference>
<dbReference type="EMBL" id="CP030941">
    <property type="protein sequence ID" value="UUP15678.1"/>
    <property type="molecule type" value="Genomic_DNA"/>
</dbReference>
<dbReference type="InterPro" id="IPR036388">
    <property type="entry name" value="WH-like_DNA-bd_sf"/>
</dbReference>
<dbReference type="InterPro" id="IPR029016">
    <property type="entry name" value="GAF-like_dom_sf"/>
</dbReference>
<reference evidence="7 8" key="1">
    <citation type="submission" date="2018-07" db="EMBL/GenBank/DDBJ databases">
        <title>Genome sequence of Nitratireductor thuwali#1536.</title>
        <authorList>
            <person name="Michoud G."/>
            <person name="Merlino G."/>
            <person name="Sefrji F.O."/>
            <person name="Daffonchio D."/>
        </authorList>
    </citation>
    <scope>NUCLEOTIDE SEQUENCE [LARGE SCALE GENOMIC DNA]</scope>
    <source>
        <strain evidence="8">Nit1536</strain>
    </source>
</reference>
<dbReference type="SUPFAM" id="SSF46785">
    <property type="entry name" value="Winged helix' DNA-binding domain"/>
    <property type="match status" value="1"/>
</dbReference>
<dbReference type="InterPro" id="IPR014757">
    <property type="entry name" value="Tscrpt_reg_IclR_C"/>
</dbReference>
<dbReference type="InterPro" id="IPR036390">
    <property type="entry name" value="WH_DNA-bd_sf"/>
</dbReference>
<proteinExistence type="predicted"/>
<dbReference type="RefSeq" id="WP_338528172.1">
    <property type="nucleotide sequence ID" value="NZ_CP030941.1"/>
</dbReference>
<evidence type="ECO:0000313" key="8">
    <source>
        <dbReference type="Proteomes" id="UP001342418"/>
    </source>
</evidence>
<evidence type="ECO:0000256" key="2">
    <source>
        <dbReference type="ARBA" id="ARBA00023125"/>
    </source>
</evidence>
<sequence length="274" mass="29895">MAHRVGRARGRPRSFHNSSDNTLIQSLDRAMDVLKVVARGDGLSLTEIADLSGQSASTAYRILITLQKHRIVEFDEPTQTWHVGIEAFRVGSHFLGRTSIVEQSRPVMQRIMAETGETANLAIIDRGEVIFVSQVETHEPIRAFFRPGTRGPVHASGIGKALLAYLPRAQSESILKRGALSTYTAKTIVSHEALAAEMERIRAHGFAVDDEERTQGMRCIAAPIFNQFGEAVAGVSLSGPAFRITPGRDTEYGAVVRKAAEDITRAIGGVPPRE</sequence>
<keyword evidence="1" id="KW-0805">Transcription regulation</keyword>
<feature type="domain" description="IclR-ED" evidence="6">
    <location>
        <begin position="86"/>
        <end position="269"/>
    </location>
</feature>
<dbReference type="PROSITE" id="PS51078">
    <property type="entry name" value="ICLR_ED"/>
    <property type="match status" value="1"/>
</dbReference>
<evidence type="ECO:0000313" key="7">
    <source>
        <dbReference type="EMBL" id="UUP15678.1"/>
    </source>
</evidence>
<protein>
    <submittedName>
        <fullName evidence="7">Acetate operon repressor</fullName>
    </submittedName>
</protein>
<evidence type="ECO:0000256" key="3">
    <source>
        <dbReference type="ARBA" id="ARBA00023163"/>
    </source>
</evidence>
<dbReference type="NCBIfam" id="NF045644">
    <property type="entry name" value="TransRegBhcR"/>
    <property type="match status" value="1"/>
</dbReference>
<dbReference type="Gene3D" id="1.10.10.10">
    <property type="entry name" value="Winged helix-like DNA-binding domain superfamily/Winged helix DNA-binding domain"/>
    <property type="match status" value="1"/>
</dbReference>
<keyword evidence="3" id="KW-0804">Transcription</keyword>
<dbReference type="PANTHER" id="PTHR30136:SF24">
    <property type="entry name" value="HTH-TYPE TRANSCRIPTIONAL REPRESSOR ALLR"/>
    <property type="match status" value="1"/>
</dbReference>
<evidence type="ECO:0000256" key="4">
    <source>
        <dbReference type="SAM" id="MobiDB-lite"/>
    </source>
</evidence>
<evidence type="ECO:0000259" key="5">
    <source>
        <dbReference type="PROSITE" id="PS51077"/>
    </source>
</evidence>
<evidence type="ECO:0000259" key="6">
    <source>
        <dbReference type="PROSITE" id="PS51078"/>
    </source>
</evidence>
<gene>
    <name evidence="7" type="primary">iclR_1</name>
    <name evidence="7" type="ORF">NTH_00116</name>
</gene>